<organism evidence="4 5">
    <name type="scientific">Tothia fuscella</name>
    <dbReference type="NCBI Taxonomy" id="1048955"/>
    <lineage>
        <taxon>Eukaryota</taxon>
        <taxon>Fungi</taxon>
        <taxon>Dikarya</taxon>
        <taxon>Ascomycota</taxon>
        <taxon>Pezizomycotina</taxon>
        <taxon>Dothideomycetes</taxon>
        <taxon>Pleosporomycetidae</taxon>
        <taxon>Venturiales</taxon>
        <taxon>Cylindrosympodiaceae</taxon>
        <taxon>Tothia</taxon>
    </lineage>
</organism>
<keyword evidence="5" id="KW-1185">Reference proteome</keyword>
<evidence type="ECO:0000259" key="3">
    <source>
        <dbReference type="PROSITE" id="PS50837"/>
    </source>
</evidence>
<gene>
    <name evidence="4" type="ORF">EJ08DRAFT_607216</name>
</gene>
<feature type="domain" description="NACHT" evidence="3">
    <location>
        <begin position="297"/>
        <end position="518"/>
    </location>
</feature>
<dbReference type="InterPro" id="IPR056884">
    <property type="entry name" value="NPHP3-like_N"/>
</dbReference>
<dbReference type="Pfam" id="PF06985">
    <property type="entry name" value="HET"/>
    <property type="match status" value="1"/>
</dbReference>
<dbReference type="InterPro" id="IPR001680">
    <property type="entry name" value="WD40_rpt"/>
</dbReference>
<evidence type="ECO:0000313" key="5">
    <source>
        <dbReference type="Proteomes" id="UP000800235"/>
    </source>
</evidence>
<comment type="caution">
    <text evidence="4">The sequence shown here is derived from an EMBL/GenBank/DDBJ whole genome shotgun (WGS) entry which is preliminary data.</text>
</comment>
<dbReference type="Proteomes" id="UP000800235">
    <property type="component" value="Unassembled WGS sequence"/>
</dbReference>
<dbReference type="OrthoDB" id="538223at2759"/>
<dbReference type="InterPro" id="IPR015943">
    <property type="entry name" value="WD40/YVTN_repeat-like_dom_sf"/>
</dbReference>
<dbReference type="InterPro" id="IPR054471">
    <property type="entry name" value="GPIID_WHD"/>
</dbReference>
<dbReference type="SUPFAM" id="SSF52540">
    <property type="entry name" value="P-loop containing nucleoside triphosphate hydrolases"/>
    <property type="match status" value="1"/>
</dbReference>
<evidence type="ECO:0000256" key="2">
    <source>
        <dbReference type="SAM" id="MobiDB-lite"/>
    </source>
</evidence>
<accession>A0A9P4NXN5</accession>
<dbReference type="Pfam" id="PF22939">
    <property type="entry name" value="WHD_GPIID"/>
    <property type="match status" value="1"/>
</dbReference>
<evidence type="ECO:0000313" key="4">
    <source>
        <dbReference type="EMBL" id="KAF2433517.1"/>
    </source>
</evidence>
<keyword evidence="1" id="KW-0677">Repeat</keyword>
<dbReference type="InterPro" id="IPR007111">
    <property type="entry name" value="NACHT_NTPase"/>
</dbReference>
<reference evidence="4" key="1">
    <citation type="journal article" date="2020" name="Stud. Mycol.">
        <title>101 Dothideomycetes genomes: a test case for predicting lifestyles and emergence of pathogens.</title>
        <authorList>
            <person name="Haridas S."/>
            <person name="Albert R."/>
            <person name="Binder M."/>
            <person name="Bloem J."/>
            <person name="Labutti K."/>
            <person name="Salamov A."/>
            <person name="Andreopoulos B."/>
            <person name="Baker S."/>
            <person name="Barry K."/>
            <person name="Bills G."/>
            <person name="Bluhm B."/>
            <person name="Cannon C."/>
            <person name="Castanera R."/>
            <person name="Culley D."/>
            <person name="Daum C."/>
            <person name="Ezra D."/>
            <person name="Gonzalez J."/>
            <person name="Henrissat B."/>
            <person name="Kuo A."/>
            <person name="Liang C."/>
            <person name="Lipzen A."/>
            <person name="Lutzoni F."/>
            <person name="Magnuson J."/>
            <person name="Mondo S."/>
            <person name="Nolan M."/>
            <person name="Ohm R."/>
            <person name="Pangilinan J."/>
            <person name="Park H.-J."/>
            <person name="Ramirez L."/>
            <person name="Alfaro M."/>
            <person name="Sun H."/>
            <person name="Tritt A."/>
            <person name="Yoshinaga Y."/>
            <person name="Zwiers L.-H."/>
            <person name="Turgeon B."/>
            <person name="Goodwin S."/>
            <person name="Spatafora J."/>
            <person name="Crous P."/>
            <person name="Grigoriev I."/>
        </authorList>
    </citation>
    <scope>NUCLEOTIDE SEQUENCE</scope>
    <source>
        <strain evidence="4">CBS 130266</strain>
    </source>
</reference>
<dbReference type="InterPro" id="IPR010730">
    <property type="entry name" value="HET"/>
</dbReference>
<dbReference type="SUPFAM" id="SSF50978">
    <property type="entry name" value="WD40 repeat-like"/>
    <property type="match status" value="1"/>
</dbReference>
<dbReference type="PANTHER" id="PTHR10622:SF13">
    <property type="entry name" value="NACHT DOMAIN-CONTAINING PROTEIN"/>
    <property type="match status" value="1"/>
</dbReference>
<dbReference type="FunFam" id="3.40.50.300:FF:001638">
    <property type="entry name" value="NACHT and WD40 domain protein"/>
    <property type="match status" value="1"/>
</dbReference>
<protein>
    <submittedName>
        <fullName evidence="4">HET-domain-containing protein</fullName>
    </submittedName>
</protein>
<dbReference type="Gene3D" id="2.130.10.10">
    <property type="entry name" value="YVTN repeat-like/Quinoprotein amine dehydrogenase"/>
    <property type="match status" value="1"/>
</dbReference>
<dbReference type="EMBL" id="MU007020">
    <property type="protein sequence ID" value="KAF2433517.1"/>
    <property type="molecule type" value="Genomic_DNA"/>
</dbReference>
<dbReference type="Gene3D" id="3.40.50.300">
    <property type="entry name" value="P-loop containing nucleotide triphosphate hydrolases"/>
    <property type="match status" value="1"/>
</dbReference>
<dbReference type="Pfam" id="PF24883">
    <property type="entry name" value="NPHP3_N"/>
    <property type="match status" value="1"/>
</dbReference>
<sequence length="893" mass="101716">MMRLLKRKPDRNDFELVTFGTDDLPPYAILSHTWTEGQEVTYDELRAGVGKGKTGYAKIRFCGERAAHDGLQYFWVDTCCINKSNRGELREAIASMFRWYRRAAKCYVYLSDVSQRRREGSNKHTASTQEQAFRKSRWFTRGWTLQELLAPMSVEFFSKEGSRLGDKQHLKQQIHEITGLPLPVLQGGHLYQFSVNERMSWTETRRTTLEEDLAYSLLGIFDVNIPLHYGEGKVNAFARLRQEIDKLDKCIQDLHITNPLSDKKRIEGTKGGLLEDSYRWILDNLDFQTWRSDQQSRLLWVKGDPGKGKTMLLCGIINELHKSIAQTALLAYFFCQATDLRINSATSVLRGLIYMLVSQQPSLISHIQKKYDRAGKTVFDDANAWVALSEIFTDIIQDPTLSTTYLLIDALDECLVDLPKLLRFISQQSTASSRVKWIISSRNWPDIEDQLERAGHKIKLSLELNADSISTAVSTYIQHKVLELAQIKKYSAKTQTAVLEYLSRNSNNTFLWAALVCQNLDQIRPLDTLERLNEFPPGLDSLYHQMLQQLRLSYRADLCKCILATMAVVYRPVTLHELKCLVDMPDHIADDLESVMEIIRLCGSFLTVRNGAVYFVHQSAKDFLLEEASDEIFPTGLAEVHYSIMSRSLRTLSLTLQRDMYSLRALGYPIDKVKQPDPDPLAKSRYACVFWIDHLSDWFSLSCADPYGDLQAGGTVEVFIKEKYLYWLEALSLCKSMSEGVVLIEKLEALLQVRADAPELLKLIHDARRFILYHKVAIENNPLQAYASTLMFSPTRSLIRKLFRHEEPTWVTIRPAIGDKWSACLATLEGHSDGVCSVAFSHDGTRLASASARSPSHTTGPGSHRRRGTGRSRSGTPAAARVYKRYILAHHSL</sequence>
<name>A0A9P4NXN5_9PEZI</name>
<dbReference type="InterPro" id="IPR036322">
    <property type="entry name" value="WD40_repeat_dom_sf"/>
</dbReference>
<dbReference type="AlphaFoldDB" id="A0A9P4NXN5"/>
<dbReference type="PANTHER" id="PTHR10622">
    <property type="entry name" value="HET DOMAIN-CONTAINING PROTEIN"/>
    <property type="match status" value="1"/>
</dbReference>
<dbReference type="InterPro" id="IPR027417">
    <property type="entry name" value="P-loop_NTPase"/>
</dbReference>
<evidence type="ECO:0000256" key="1">
    <source>
        <dbReference type="ARBA" id="ARBA00022737"/>
    </source>
</evidence>
<feature type="region of interest" description="Disordered" evidence="2">
    <location>
        <begin position="848"/>
        <end position="877"/>
    </location>
</feature>
<dbReference type="Pfam" id="PF00400">
    <property type="entry name" value="WD40"/>
    <property type="match status" value="1"/>
</dbReference>
<proteinExistence type="predicted"/>
<dbReference type="PROSITE" id="PS50837">
    <property type="entry name" value="NACHT"/>
    <property type="match status" value="1"/>
</dbReference>